<sequence>MYYQILLILAENFRNPMTQDKKQKKRVVVSYKNLSPELQEEIKKQYPNGYTDRMLRIDKGPGDFFYAIMLETEDISYLVKVDVKVDEQVEEEEEKDYYNDEIKDSDEQLIEDTADDEDE</sequence>
<dbReference type="Proteomes" id="UP000006008">
    <property type="component" value="Unassembled WGS sequence"/>
</dbReference>
<dbReference type="HOGENOM" id="CLU_166590_0_0_10"/>
<organism evidence="2 3">
    <name type="scientific">Alistipes indistinctus YIT 12060</name>
    <dbReference type="NCBI Taxonomy" id="742725"/>
    <lineage>
        <taxon>Bacteria</taxon>
        <taxon>Pseudomonadati</taxon>
        <taxon>Bacteroidota</taxon>
        <taxon>Bacteroidia</taxon>
        <taxon>Bacteroidales</taxon>
        <taxon>Rikenellaceae</taxon>
        <taxon>Alistipes</taxon>
    </lineage>
</organism>
<feature type="compositionally biased region" description="Acidic residues" evidence="1">
    <location>
        <begin position="107"/>
        <end position="119"/>
    </location>
</feature>
<keyword evidence="3" id="KW-1185">Reference proteome</keyword>
<reference evidence="2 3" key="1">
    <citation type="submission" date="2011-08" db="EMBL/GenBank/DDBJ databases">
        <title>The Genome Sequence of Alistipes indistinctus YIT 12060.</title>
        <authorList>
            <consortium name="The Broad Institute Genome Sequencing Platform"/>
            <person name="Earl A."/>
            <person name="Ward D."/>
            <person name="Feldgarden M."/>
            <person name="Gevers D."/>
            <person name="Morotomi M."/>
            <person name="Young S.K."/>
            <person name="Zeng Q."/>
            <person name="Gargeya S."/>
            <person name="Fitzgerald M."/>
            <person name="Haas B."/>
            <person name="Abouelleil A."/>
            <person name="Alvarado L."/>
            <person name="Arachchi H.M."/>
            <person name="Berlin A."/>
            <person name="Brown A."/>
            <person name="Chapman S.B."/>
            <person name="Chen Z."/>
            <person name="Dunbar C."/>
            <person name="Freedman E."/>
            <person name="Gearin G."/>
            <person name="Gellesch M."/>
            <person name="Goldberg J."/>
            <person name="Griggs A."/>
            <person name="Gujja S."/>
            <person name="Heiman D."/>
            <person name="Howarth C."/>
            <person name="Larson L."/>
            <person name="Lui A."/>
            <person name="MacDonald P.J.P."/>
            <person name="Montmayeur A."/>
            <person name="Murphy C."/>
            <person name="Neiman D."/>
            <person name="Pearson M."/>
            <person name="Priest M."/>
            <person name="Roberts A."/>
            <person name="Saif S."/>
            <person name="Shea T."/>
            <person name="Shenoy N."/>
            <person name="Sisk P."/>
            <person name="Stolte C."/>
            <person name="Sykes S."/>
            <person name="Wortman J."/>
            <person name="Nusbaum C."/>
            <person name="Birren B."/>
        </authorList>
    </citation>
    <scope>NUCLEOTIDE SEQUENCE [LARGE SCALE GENOMIC DNA]</scope>
    <source>
        <strain evidence="2 3">YIT 12060</strain>
    </source>
</reference>
<dbReference type="STRING" id="742725.HMPREF9450_01797"/>
<proteinExistence type="predicted"/>
<dbReference type="eggNOG" id="ENOG5032RQT">
    <property type="taxonomic scope" value="Bacteria"/>
</dbReference>
<gene>
    <name evidence="2" type="ORF">HMPREF9450_01797</name>
</gene>
<dbReference type="AlphaFoldDB" id="G5HAY2"/>
<evidence type="ECO:0000313" key="2">
    <source>
        <dbReference type="EMBL" id="EHB91748.1"/>
    </source>
</evidence>
<accession>G5HAY2</accession>
<feature type="compositionally biased region" description="Basic and acidic residues" evidence="1">
    <location>
        <begin position="96"/>
        <end position="106"/>
    </location>
</feature>
<evidence type="ECO:0000313" key="3">
    <source>
        <dbReference type="Proteomes" id="UP000006008"/>
    </source>
</evidence>
<name>G5HAY2_9BACT</name>
<evidence type="ECO:0000256" key="1">
    <source>
        <dbReference type="SAM" id="MobiDB-lite"/>
    </source>
</evidence>
<dbReference type="PATRIC" id="fig|742725.3.peg.1891"/>
<dbReference type="EMBL" id="ADLD01000013">
    <property type="protein sequence ID" value="EHB91748.1"/>
    <property type="molecule type" value="Genomic_DNA"/>
</dbReference>
<comment type="caution">
    <text evidence="2">The sequence shown here is derived from an EMBL/GenBank/DDBJ whole genome shotgun (WGS) entry which is preliminary data.</text>
</comment>
<protein>
    <submittedName>
        <fullName evidence="2">Uncharacterized protein</fullName>
    </submittedName>
</protein>
<feature type="region of interest" description="Disordered" evidence="1">
    <location>
        <begin position="90"/>
        <end position="119"/>
    </location>
</feature>